<evidence type="ECO:0000259" key="1">
    <source>
        <dbReference type="SMART" id="SM00421"/>
    </source>
</evidence>
<organism evidence="2 3">
    <name type="scientific">Catenulispora pinistramenti</name>
    <dbReference type="NCBI Taxonomy" id="2705254"/>
    <lineage>
        <taxon>Bacteria</taxon>
        <taxon>Bacillati</taxon>
        <taxon>Actinomycetota</taxon>
        <taxon>Actinomycetes</taxon>
        <taxon>Catenulisporales</taxon>
        <taxon>Catenulisporaceae</taxon>
        <taxon>Catenulispora</taxon>
    </lineage>
</organism>
<dbReference type="RefSeq" id="WP_212018819.1">
    <property type="nucleotide sequence ID" value="NZ_JAAFYZ010000214.1"/>
</dbReference>
<accession>A0ABS5L3F3</accession>
<dbReference type="Gene3D" id="1.10.10.10">
    <property type="entry name" value="Winged helix-like DNA-binding domain superfamily/Winged helix DNA-binding domain"/>
    <property type="match status" value="1"/>
</dbReference>
<feature type="domain" description="HTH luxR-type" evidence="1">
    <location>
        <begin position="8"/>
        <end position="65"/>
    </location>
</feature>
<evidence type="ECO:0000313" key="3">
    <source>
        <dbReference type="Proteomes" id="UP000730482"/>
    </source>
</evidence>
<dbReference type="InterPro" id="IPR036388">
    <property type="entry name" value="WH-like_DNA-bd_sf"/>
</dbReference>
<name>A0ABS5L3F3_9ACTN</name>
<reference evidence="2 3" key="1">
    <citation type="submission" date="2020-02" db="EMBL/GenBank/DDBJ databases">
        <title>Acidophilic actinobacteria isolated from forest soil.</title>
        <authorList>
            <person name="Golinska P."/>
        </authorList>
    </citation>
    <scope>NUCLEOTIDE SEQUENCE [LARGE SCALE GENOMIC DNA]</scope>
    <source>
        <strain evidence="2 3">NL8</strain>
    </source>
</reference>
<dbReference type="SUPFAM" id="SSF46894">
    <property type="entry name" value="C-terminal effector domain of the bipartite response regulators"/>
    <property type="match status" value="1"/>
</dbReference>
<sequence length="142" mass="15521">MRQDGGWLPGPDARPTRALALLITGLTDDAVARRLAVSRRTVQRAVRDLMDAAGARTRMQLGHHAACVGLPLPELPAVVEPRDRPAPADLRLLALLLADARVDRVLGVSSRSVEREVRRLMTLAGAKSRVQLGWLATRRGWL</sequence>
<dbReference type="InterPro" id="IPR016032">
    <property type="entry name" value="Sig_transdc_resp-reg_C-effctor"/>
</dbReference>
<protein>
    <recommendedName>
        <fullName evidence="1">HTH luxR-type domain-containing protein</fullName>
    </recommendedName>
</protein>
<dbReference type="SMART" id="SM00421">
    <property type="entry name" value="HTH_LUXR"/>
    <property type="match status" value="1"/>
</dbReference>
<dbReference type="EMBL" id="JAAFYZ010000214">
    <property type="protein sequence ID" value="MBS2552841.1"/>
    <property type="molecule type" value="Genomic_DNA"/>
</dbReference>
<dbReference type="InterPro" id="IPR000792">
    <property type="entry name" value="Tscrpt_reg_LuxR_C"/>
</dbReference>
<keyword evidence="3" id="KW-1185">Reference proteome</keyword>
<dbReference type="Proteomes" id="UP000730482">
    <property type="component" value="Unassembled WGS sequence"/>
</dbReference>
<comment type="caution">
    <text evidence="2">The sequence shown here is derived from an EMBL/GenBank/DDBJ whole genome shotgun (WGS) entry which is preliminary data.</text>
</comment>
<gene>
    <name evidence="2" type="ORF">KGQ19_38910</name>
</gene>
<proteinExistence type="predicted"/>
<evidence type="ECO:0000313" key="2">
    <source>
        <dbReference type="EMBL" id="MBS2552841.1"/>
    </source>
</evidence>